<accession>A0A7S0S0Z5</accession>
<keyword evidence="3" id="KW-0687">Ribonucleoprotein</keyword>
<evidence type="ECO:0000256" key="1">
    <source>
        <dbReference type="ARBA" id="ARBA00007151"/>
    </source>
</evidence>
<feature type="region of interest" description="Disordered" evidence="4">
    <location>
        <begin position="22"/>
        <end position="61"/>
    </location>
</feature>
<evidence type="ECO:0000256" key="4">
    <source>
        <dbReference type="SAM" id="MobiDB-lite"/>
    </source>
</evidence>
<evidence type="ECO:0000256" key="2">
    <source>
        <dbReference type="ARBA" id="ARBA00022980"/>
    </source>
</evidence>
<name>A0A7S0S0Z5_9CHLO</name>
<dbReference type="InterPro" id="IPR036823">
    <property type="entry name" value="Ribosomal_uS7_dom_sf"/>
</dbReference>
<feature type="compositionally biased region" description="Polar residues" evidence="4">
    <location>
        <begin position="37"/>
        <end position="48"/>
    </location>
</feature>
<dbReference type="InterPro" id="IPR000235">
    <property type="entry name" value="Ribosomal_uS7"/>
</dbReference>
<comment type="similarity">
    <text evidence="1">Belongs to the universal ribosomal protein uS7 family.</text>
</comment>
<feature type="domain" description="Small ribosomal subunit protein uS7" evidence="5">
    <location>
        <begin position="109"/>
        <end position="210"/>
    </location>
</feature>
<dbReference type="InterPro" id="IPR023798">
    <property type="entry name" value="Ribosomal_uS7_dom"/>
</dbReference>
<gene>
    <name evidence="6" type="ORF">CLEI1391_LOCUS17152</name>
</gene>
<keyword evidence="2" id="KW-0689">Ribosomal protein</keyword>
<evidence type="ECO:0000256" key="3">
    <source>
        <dbReference type="ARBA" id="ARBA00023274"/>
    </source>
</evidence>
<dbReference type="GO" id="GO:0006412">
    <property type="term" value="P:translation"/>
    <property type="evidence" value="ECO:0007669"/>
    <property type="project" value="InterPro"/>
</dbReference>
<feature type="region of interest" description="Disordered" evidence="4">
    <location>
        <begin position="81"/>
        <end position="108"/>
    </location>
</feature>
<protein>
    <recommendedName>
        <fullName evidence="5">Small ribosomal subunit protein uS7 domain-containing protein</fullName>
    </recommendedName>
</protein>
<evidence type="ECO:0000259" key="5">
    <source>
        <dbReference type="Pfam" id="PF00177"/>
    </source>
</evidence>
<organism evidence="6">
    <name type="scientific">Chlamydomonas leiostraca</name>
    <dbReference type="NCBI Taxonomy" id="1034604"/>
    <lineage>
        <taxon>Eukaryota</taxon>
        <taxon>Viridiplantae</taxon>
        <taxon>Chlorophyta</taxon>
        <taxon>core chlorophytes</taxon>
        <taxon>Chlorophyceae</taxon>
        <taxon>CS clade</taxon>
        <taxon>Chlamydomonadales</taxon>
        <taxon>Chlamydomonadaceae</taxon>
        <taxon>Chlamydomonas</taxon>
    </lineage>
</organism>
<dbReference type="PANTHER" id="PTHR11205">
    <property type="entry name" value="RIBOSOMAL PROTEIN S7"/>
    <property type="match status" value="1"/>
</dbReference>
<dbReference type="GO" id="GO:0005840">
    <property type="term" value="C:ribosome"/>
    <property type="evidence" value="ECO:0007669"/>
    <property type="project" value="UniProtKB-KW"/>
</dbReference>
<reference evidence="6" key="1">
    <citation type="submission" date="2021-01" db="EMBL/GenBank/DDBJ databases">
        <authorList>
            <person name="Corre E."/>
            <person name="Pelletier E."/>
            <person name="Niang G."/>
            <person name="Scheremetjew M."/>
            <person name="Finn R."/>
            <person name="Kale V."/>
            <person name="Holt S."/>
            <person name="Cochrane G."/>
            <person name="Meng A."/>
            <person name="Brown T."/>
            <person name="Cohen L."/>
        </authorList>
    </citation>
    <scope>NUCLEOTIDE SEQUENCE</scope>
    <source>
        <strain evidence="6">SAG 11-49</strain>
    </source>
</reference>
<dbReference type="GO" id="GO:1990904">
    <property type="term" value="C:ribonucleoprotein complex"/>
    <property type="evidence" value="ECO:0007669"/>
    <property type="project" value="UniProtKB-KW"/>
</dbReference>
<dbReference type="Pfam" id="PF00177">
    <property type="entry name" value="Ribosomal_S7"/>
    <property type="match status" value="1"/>
</dbReference>
<sequence>MSLRLAFSRRQCLSQPSLRSLFSTDIGTDSKPEIRPESNQGTSTSGTSRIIDGGQSKPQQTLSPSAQRLLDVFHQAGDQAAVGDSAPGVSQAPSTDRDQTPIPSQYTPDRNALTLVLTAVENCKPLMKVMQHKQGTRVVYVPHTVAIAEQRSLAVRWILEAARKRQDSNPAGKRASMAECLAIELMLAARKKGSAREKRDALHTLAIENKANLLRGSG</sequence>
<evidence type="ECO:0000313" key="6">
    <source>
        <dbReference type="EMBL" id="CAD8692969.1"/>
    </source>
</evidence>
<dbReference type="EMBL" id="HBFB01030652">
    <property type="protein sequence ID" value="CAD8692969.1"/>
    <property type="molecule type" value="Transcribed_RNA"/>
</dbReference>
<dbReference type="Gene3D" id="1.10.455.10">
    <property type="entry name" value="Ribosomal protein S7 domain"/>
    <property type="match status" value="1"/>
</dbReference>
<dbReference type="AlphaFoldDB" id="A0A7S0S0Z5"/>
<dbReference type="SUPFAM" id="SSF47973">
    <property type="entry name" value="Ribosomal protein S7"/>
    <property type="match status" value="1"/>
</dbReference>
<proteinExistence type="inferred from homology"/>